<dbReference type="InterPro" id="IPR028322">
    <property type="entry name" value="PNRC-like_rgn"/>
</dbReference>
<protein>
    <submittedName>
        <fullName evidence="2">Uncharacterized protein</fullName>
    </submittedName>
</protein>
<name>A0AAV6Y3N3_9LAMI</name>
<gene>
    <name evidence="2" type="ORF">BUALT_Bualt02G0217900</name>
</gene>
<feature type="compositionally biased region" description="Polar residues" evidence="1">
    <location>
        <begin position="73"/>
        <end position="89"/>
    </location>
</feature>
<evidence type="ECO:0000313" key="3">
    <source>
        <dbReference type="Proteomes" id="UP000826271"/>
    </source>
</evidence>
<dbReference type="PANTHER" id="PTHR35306:SF1">
    <property type="entry name" value="VQ DOMAIN-CONTAINING PROTEIN"/>
    <property type="match status" value="1"/>
</dbReference>
<proteinExistence type="predicted"/>
<dbReference type="Proteomes" id="UP000826271">
    <property type="component" value="Unassembled WGS sequence"/>
</dbReference>
<dbReference type="Pfam" id="PF15365">
    <property type="entry name" value="PNRC"/>
    <property type="match status" value="1"/>
</dbReference>
<sequence length="411" mass="45882">METVVVAHHRNHHQYYGRNRGDSSTKFESLVSPPSGNFRGINCRTFHYGGGLLPTPLKSRSKTTPVTRKDYSVSLSPKTPSPYVNQNQKSSKRIAKCSSMPIPIKIKFNKEAEFHFSELWAGPAYSNSPPPSSLPIPKFSLPPKRTVSLELPTFASEIDLHPISKSAPASPTRERSPSPSDLFDSRDSATKTLRRILNLDWCKSCDSWLVGGLSPKSVELNEMAGSVIWLLRHGFCCKSYEGKAGIDQGHDVLLTSTSLLRKDVVLPSPYFLFFEKKNGKGTRGYIDDLSAHMDCIHFFLIPKFHLTFKSVDRAKLYTGELWKKILQEAVSATSHITDLRGDFGKFLSNPKGLTKVDEFLVSRIEVGLIVKVLFSESEMFLVKKPLKNLGEPKKDEIGVVVVGEESIEVLL</sequence>
<reference evidence="2" key="1">
    <citation type="submission" date="2019-10" db="EMBL/GenBank/DDBJ databases">
        <authorList>
            <person name="Zhang R."/>
            <person name="Pan Y."/>
            <person name="Wang J."/>
            <person name="Ma R."/>
            <person name="Yu S."/>
        </authorList>
    </citation>
    <scope>NUCLEOTIDE SEQUENCE</scope>
    <source>
        <strain evidence="2">LA-IB0</strain>
        <tissue evidence="2">Leaf</tissue>
    </source>
</reference>
<feature type="region of interest" description="Disordered" evidence="1">
    <location>
        <begin position="57"/>
        <end position="96"/>
    </location>
</feature>
<keyword evidence="3" id="KW-1185">Reference proteome</keyword>
<evidence type="ECO:0000256" key="1">
    <source>
        <dbReference type="SAM" id="MobiDB-lite"/>
    </source>
</evidence>
<dbReference type="AlphaFoldDB" id="A0AAV6Y3N3"/>
<dbReference type="EMBL" id="WHWC01000002">
    <property type="protein sequence ID" value="KAG8389328.1"/>
    <property type="molecule type" value="Genomic_DNA"/>
</dbReference>
<evidence type="ECO:0000313" key="2">
    <source>
        <dbReference type="EMBL" id="KAG8389328.1"/>
    </source>
</evidence>
<feature type="region of interest" description="Disordered" evidence="1">
    <location>
        <begin position="163"/>
        <end position="185"/>
    </location>
</feature>
<accession>A0AAV6Y3N3</accession>
<comment type="caution">
    <text evidence="2">The sequence shown here is derived from an EMBL/GenBank/DDBJ whole genome shotgun (WGS) entry which is preliminary data.</text>
</comment>
<dbReference type="PANTHER" id="PTHR35306">
    <property type="entry name" value="BNAA03G57290D PROTEIN"/>
    <property type="match status" value="1"/>
</dbReference>
<dbReference type="GO" id="GO:0016071">
    <property type="term" value="P:mRNA metabolic process"/>
    <property type="evidence" value="ECO:0007669"/>
    <property type="project" value="UniProtKB-ARBA"/>
</dbReference>
<organism evidence="2 3">
    <name type="scientific">Buddleja alternifolia</name>
    <dbReference type="NCBI Taxonomy" id="168488"/>
    <lineage>
        <taxon>Eukaryota</taxon>
        <taxon>Viridiplantae</taxon>
        <taxon>Streptophyta</taxon>
        <taxon>Embryophyta</taxon>
        <taxon>Tracheophyta</taxon>
        <taxon>Spermatophyta</taxon>
        <taxon>Magnoliopsida</taxon>
        <taxon>eudicotyledons</taxon>
        <taxon>Gunneridae</taxon>
        <taxon>Pentapetalae</taxon>
        <taxon>asterids</taxon>
        <taxon>lamiids</taxon>
        <taxon>Lamiales</taxon>
        <taxon>Scrophulariaceae</taxon>
        <taxon>Buddlejeae</taxon>
        <taxon>Buddleja</taxon>
    </lineage>
</organism>